<dbReference type="InterPro" id="IPR006101">
    <property type="entry name" value="Glyco_hydro_2"/>
</dbReference>
<dbReference type="EMBL" id="AWGB01000005">
    <property type="protein sequence ID" value="ESQ94031.1"/>
    <property type="molecule type" value="Genomic_DNA"/>
</dbReference>
<dbReference type="InterPro" id="IPR006102">
    <property type="entry name" value="Ig-like_GH2"/>
</dbReference>
<feature type="domain" description="Glycosyl hydrolases family 2 sugar binding" evidence="9">
    <location>
        <begin position="110"/>
        <end position="230"/>
    </location>
</feature>
<evidence type="ECO:0000256" key="6">
    <source>
        <dbReference type="SAM" id="SignalP"/>
    </source>
</evidence>
<dbReference type="Gene3D" id="2.60.120.260">
    <property type="entry name" value="Galactose-binding domain-like"/>
    <property type="match status" value="1"/>
</dbReference>
<dbReference type="STRING" id="1121022.GCA_000376105_01809"/>
<dbReference type="PRINTS" id="PR00132">
    <property type="entry name" value="GLHYDRLASE2"/>
</dbReference>
<dbReference type="InterPro" id="IPR008979">
    <property type="entry name" value="Galactose-bd-like_sf"/>
</dbReference>
<evidence type="ECO:0000256" key="3">
    <source>
        <dbReference type="ARBA" id="ARBA00016205"/>
    </source>
</evidence>
<dbReference type="GO" id="GO:0030246">
    <property type="term" value="F:carbohydrate binding"/>
    <property type="evidence" value="ECO:0007669"/>
    <property type="project" value="TreeGrafter"/>
</dbReference>
<keyword evidence="6" id="KW-0732">Signal</keyword>
<evidence type="ECO:0000259" key="7">
    <source>
        <dbReference type="Pfam" id="PF00703"/>
    </source>
</evidence>
<keyword evidence="5" id="KW-0326">Glycosidase</keyword>
<feature type="domain" description="Glycoside hydrolase family 2 immunoglobulin-like beta-sandwich" evidence="7">
    <location>
        <begin position="233"/>
        <end position="323"/>
    </location>
</feature>
<dbReference type="InterPro" id="IPR013783">
    <property type="entry name" value="Ig-like_fold"/>
</dbReference>
<dbReference type="GO" id="GO:0004566">
    <property type="term" value="F:beta-glucuronidase activity"/>
    <property type="evidence" value="ECO:0007669"/>
    <property type="project" value="UniProtKB-EC"/>
</dbReference>
<evidence type="ECO:0000256" key="1">
    <source>
        <dbReference type="ARBA" id="ARBA00007401"/>
    </source>
</evidence>
<dbReference type="GO" id="GO:0019391">
    <property type="term" value="P:glucuronoside catabolic process"/>
    <property type="evidence" value="ECO:0007669"/>
    <property type="project" value="TreeGrafter"/>
</dbReference>
<feature type="signal peptide" evidence="6">
    <location>
        <begin position="1"/>
        <end position="25"/>
    </location>
</feature>
<name>V4Q056_9CAUL</name>
<dbReference type="Proteomes" id="UP000017837">
    <property type="component" value="Unassembled WGS sequence"/>
</dbReference>
<dbReference type="GO" id="GO:0005975">
    <property type="term" value="P:carbohydrate metabolic process"/>
    <property type="evidence" value="ECO:0007669"/>
    <property type="project" value="InterPro"/>
</dbReference>
<dbReference type="eggNOG" id="COG3250">
    <property type="taxonomic scope" value="Bacteria"/>
</dbReference>
<dbReference type="InterPro" id="IPR006104">
    <property type="entry name" value="Glyco_hydro_2_N"/>
</dbReference>
<dbReference type="SUPFAM" id="SSF49785">
    <property type="entry name" value="Galactose-binding domain-like"/>
    <property type="match status" value="1"/>
</dbReference>
<dbReference type="PANTHER" id="PTHR10066">
    <property type="entry name" value="BETA-GLUCURONIDASE"/>
    <property type="match status" value="1"/>
</dbReference>
<comment type="similarity">
    <text evidence="1">Belongs to the glycosyl hydrolase 2 family.</text>
</comment>
<dbReference type="AlphaFoldDB" id="V4Q056"/>
<feature type="chain" id="PRO_5004725265" description="Beta-glucuronidase" evidence="6">
    <location>
        <begin position="26"/>
        <end position="632"/>
    </location>
</feature>
<evidence type="ECO:0000313" key="11">
    <source>
        <dbReference type="Proteomes" id="UP000017837"/>
    </source>
</evidence>
<keyword evidence="11" id="KW-1185">Reference proteome</keyword>
<dbReference type="Pfam" id="PF02836">
    <property type="entry name" value="Glyco_hydro_2_C"/>
    <property type="match status" value="1"/>
</dbReference>
<dbReference type="EC" id="3.2.1.31" evidence="2"/>
<dbReference type="SUPFAM" id="SSF49303">
    <property type="entry name" value="beta-Galactosidase/glucuronidase domain"/>
    <property type="match status" value="1"/>
</dbReference>
<gene>
    <name evidence="10" type="ORF">ABENE_02785</name>
</gene>
<proteinExistence type="inferred from homology"/>
<protein>
    <recommendedName>
        <fullName evidence="3">Beta-glucuronidase</fullName>
        <ecNumber evidence="2">3.2.1.31</ecNumber>
    </recommendedName>
</protein>
<dbReference type="InterPro" id="IPR036156">
    <property type="entry name" value="Beta-gal/glucu_dom_sf"/>
</dbReference>
<evidence type="ECO:0000259" key="9">
    <source>
        <dbReference type="Pfam" id="PF02837"/>
    </source>
</evidence>
<evidence type="ECO:0000256" key="2">
    <source>
        <dbReference type="ARBA" id="ARBA00012761"/>
    </source>
</evidence>
<dbReference type="Gene3D" id="3.20.20.80">
    <property type="entry name" value="Glycosidases"/>
    <property type="match status" value="1"/>
</dbReference>
<dbReference type="Pfam" id="PF02837">
    <property type="entry name" value="Glyco_hydro_2_N"/>
    <property type="match status" value="1"/>
</dbReference>
<evidence type="ECO:0000313" key="10">
    <source>
        <dbReference type="EMBL" id="ESQ94031.1"/>
    </source>
</evidence>
<evidence type="ECO:0000259" key="8">
    <source>
        <dbReference type="Pfam" id="PF02836"/>
    </source>
</evidence>
<comment type="caution">
    <text evidence="10">The sequence shown here is derived from an EMBL/GenBank/DDBJ whole genome shotgun (WGS) entry which is preliminary data.</text>
</comment>
<dbReference type="PANTHER" id="PTHR10066:SF67">
    <property type="entry name" value="BETA-GLUCURONIDASE"/>
    <property type="match status" value="1"/>
</dbReference>
<dbReference type="PROSITE" id="PS00608">
    <property type="entry name" value="GLYCOSYL_HYDROL_F2_2"/>
    <property type="match status" value="1"/>
</dbReference>
<sequence length="632" mass="70117">MTMRRHKPLFAAVFTILITTAPVMAAPAKPADNAAYAALVPQFVLVNADRRDVLSLSGPWHYSVDPYKDGMADFHGKPYDVTKGRGSDVNVEQAMKNDPDVFYEYDLARAPVGTVPSAWIGYSPELRYYNGLMWYQKSFDAPAKAGERQFIRFAAADYKTMVYLNGHRLGEHEGGFTPFSFEVTGLLRPTGNNLVVAVDSERTPDSVPTQVTDWETYGGLIRDVTLVSTPQTFIDDDFIRLTTDGQIKADVALEGDARAGQAVEVSVPALKLTLKGTTGADGRVSLSAAAPKGLKRWSPDTPTLYDVTVKAGADVLTDRIGFRTIEVKGTQIILNGQPIFLRGICLHEEEFGPNPSRRITPEASRALLSEIKHGLNGNYVRLSHYPHSEVTTRMADEMGLLVWSEIPVYWAVKFGNPDTLKTAQTMLAENILRDRNRASVVIWSVANETPISDARNSFLTALAREAKALDGSRLVSAALLTGTKTIDGHIDITIDDPLIHELDVMAVNTYNGWYGNAKIADVPATVWHSSFNKPLILSEFGAETLAGVHEPERQGRFTEEYQAKYYVNTLAMADKIPFLAGLSPWILKDFRSPRRQNTWQQGWNRKGVESENGERKQAFFVLSDYYWKKAGE</sequence>
<dbReference type="InterPro" id="IPR023232">
    <property type="entry name" value="Glyco_hydro_2_AS"/>
</dbReference>
<dbReference type="InterPro" id="IPR017853">
    <property type="entry name" value="GH"/>
</dbReference>
<dbReference type="InterPro" id="IPR006103">
    <property type="entry name" value="Glyco_hydro_2_cat"/>
</dbReference>
<evidence type="ECO:0000256" key="4">
    <source>
        <dbReference type="ARBA" id="ARBA00022801"/>
    </source>
</evidence>
<dbReference type="PATRIC" id="fig|1121022.4.peg.552"/>
<keyword evidence="4" id="KW-0378">Hydrolase</keyword>
<feature type="domain" description="Glycoside hydrolase family 2 catalytic" evidence="8">
    <location>
        <begin position="325"/>
        <end position="567"/>
    </location>
</feature>
<dbReference type="Gene3D" id="2.60.40.10">
    <property type="entry name" value="Immunoglobulins"/>
    <property type="match status" value="1"/>
</dbReference>
<accession>V4Q056</accession>
<evidence type="ECO:0000256" key="5">
    <source>
        <dbReference type="ARBA" id="ARBA00023295"/>
    </source>
</evidence>
<reference evidence="10 11" key="1">
    <citation type="journal article" date="2014" name="Nature">
        <title>Sequential evolution of bacterial morphology by co-option of a developmental regulator.</title>
        <authorList>
            <person name="Jiang C."/>
            <person name="Brown P.J."/>
            <person name="Ducret A."/>
            <person name="Brun Y.V."/>
        </authorList>
    </citation>
    <scope>NUCLEOTIDE SEQUENCE [LARGE SCALE GENOMIC DNA]</scope>
    <source>
        <strain evidence="10 11">DSM 16100</strain>
    </source>
</reference>
<dbReference type="Pfam" id="PF00703">
    <property type="entry name" value="Glyco_hydro_2"/>
    <property type="match status" value="1"/>
</dbReference>
<dbReference type="SUPFAM" id="SSF51445">
    <property type="entry name" value="(Trans)glycosidases"/>
    <property type="match status" value="1"/>
</dbReference>
<organism evidence="10 11">
    <name type="scientific">Asticcacaulis benevestitus DSM 16100 = ATCC BAA-896</name>
    <dbReference type="NCBI Taxonomy" id="1121022"/>
    <lineage>
        <taxon>Bacteria</taxon>
        <taxon>Pseudomonadati</taxon>
        <taxon>Pseudomonadota</taxon>
        <taxon>Alphaproteobacteria</taxon>
        <taxon>Caulobacterales</taxon>
        <taxon>Caulobacteraceae</taxon>
        <taxon>Asticcacaulis</taxon>
    </lineage>
</organism>